<comment type="cofactor">
    <cofactor evidence="2">
        <name>Mg(2+)</name>
        <dbReference type="ChEBI" id="CHEBI:18420"/>
    </cofactor>
</comment>
<dbReference type="FunFam" id="3.30.70.1230:FF:000014">
    <property type="entry name" value="adenylate cyclase type 9"/>
    <property type="match status" value="1"/>
</dbReference>
<name>A0A1X7VM96_AMPQE</name>
<evidence type="ECO:0000256" key="11">
    <source>
        <dbReference type="ARBA" id="ARBA00022989"/>
    </source>
</evidence>
<accession>A0A1X7VM96</accession>
<feature type="transmembrane region" description="Helical" evidence="18">
    <location>
        <begin position="18"/>
        <end position="36"/>
    </location>
</feature>
<evidence type="ECO:0000256" key="5">
    <source>
        <dbReference type="ARBA" id="ARBA00022692"/>
    </source>
</evidence>
<dbReference type="EnsemblMetazoa" id="Aqu2.1.41187_001">
    <property type="protein sequence ID" value="Aqu2.1.41187_001"/>
    <property type="gene ID" value="Aqu2.1.41187"/>
</dbReference>
<organism evidence="20">
    <name type="scientific">Amphimedon queenslandica</name>
    <name type="common">Sponge</name>
    <dbReference type="NCBI Taxonomy" id="400682"/>
    <lineage>
        <taxon>Eukaryota</taxon>
        <taxon>Metazoa</taxon>
        <taxon>Porifera</taxon>
        <taxon>Demospongiae</taxon>
        <taxon>Heteroscleromorpha</taxon>
        <taxon>Haplosclerida</taxon>
        <taxon>Niphatidae</taxon>
        <taxon>Amphimedon</taxon>
    </lineage>
</organism>
<dbReference type="GO" id="GO:0004016">
    <property type="term" value="F:adenylate cyclase activity"/>
    <property type="evidence" value="ECO:0007669"/>
    <property type="project" value="UniProtKB-EC"/>
</dbReference>
<gene>
    <name evidence="20" type="primary">100637659</name>
</gene>
<keyword evidence="14" id="KW-0325">Glycoprotein</keyword>
<feature type="transmembrane region" description="Helical" evidence="18">
    <location>
        <begin position="671"/>
        <end position="692"/>
    </location>
</feature>
<dbReference type="PROSITE" id="PS00452">
    <property type="entry name" value="GUANYLATE_CYCLASE_1"/>
    <property type="match status" value="2"/>
</dbReference>
<dbReference type="EnsemblMetazoa" id="XM_020007263.1">
    <property type="protein sequence ID" value="XP_019862822.1"/>
    <property type="gene ID" value="LOC100637659"/>
</dbReference>
<evidence type="ECO:0000313" key="21">
    <source>
        <dbReference type="Proteomes" id="UP000007879"/>
    </source>
</evidence>
<dbReference type="GO" id="GO:0046872">
    <property type="term" value="F:metal ion binding"/>
    <property type="evidence" value="ECO:0007669"/>
    <property type="project" value="UniProtKB-KW"/>
</dbReference>
<comment type="similarity">
    <text evidence="16">Belongs to the adenylyl cyclase class-4/guanylyl cyclase family.</text>
</comment>
<feature type="domain" description="Guanylate cyclase" evidence="19">
    <location>
        <begin position="870"/>
        <end position="1006"/>
    </location>
</feature>
<evidence type="ECO:0000256" key="13">
    <source>
        <dbReference type="ARBA" id="ARBA00023136"/>
    </source>
</evidence>
<dbReference type="AlphaFoldDB" id="A0A1X7VM96"/>
<keyword evidence="9" id="KW-0067">ATP-binding</keyword>
<reference evidence="20" key="2">
    <citation type="submission" date="2017-05" db="UniProtKB">
        <authorList>
            <consortium name="EnsemblMetazoa"/>
        </authorList>
    </citation>
    <scope>IDENTIFICATION</scope>
</reference>
<feature type="transmembrane region" description="Helical" evidence="18">
    <location>
        <begin position="86"/>
        <end position="105"/>
    </location>
</feature>
<feature type="transmembrane region" description="Helical" evidence="18">
    <location>
        <begin position="745"/>
        <end position="767"/>
    </location>
</feature>
<dbReference type="GO" id="GO:0035556">
    <property type="term" value="P:intracellular signal transduction"/>
    <property type="evidence" value="ECO:0007669"/>
    <property type="project" value="InterPro"/>
</dbReference>
<feature type="domain" description="Guanylate cyclase" evidence="19">
    <location>
        <begin position="288"/>
        <end position="415"/>
    </location>
</feature>
<keyword evidence="10" id="KW-0460">Magnesium</keyword>
<feature type="region of interest" description="Disordered" evidence="17">
    <location>
        <begin position="469"/>
        <end position="494"/>
    </location>
</feature>
<dbReference type="PANTHER" id="PTHR45627">
    <property type="entry name" value="ADENYLATE CYCLASE TYPE 1"/>
    <property type="match status" value="1"/>
</dbReference>
<evidence type="ECO:0000256" key="7">
    <source>
        <dbReference type="ARBA" id="ARBA00022737"/>
    </source>
</evidence>
<feature type="compositionally biased region" description="Polar residues" evidence="17">
    <location>
        <begin position="469"/>
        <end position="478"/>
    </location>
</feature>
<dbReference type="InParanoid" id="A0A1X7VM96"/>
<evidence type="ECO:0000256" key="2">
    <source>
        <dbReference type="ARBA" id="ARBA00001946"/>
    </source>
</evidence>
<keyword evidence="12" id="KW-0115">cAMP biosynthesis</keyword>
<dbReference type="Pfam" id="PF00211">
    <property type="entry name" value="Guanylate_cyc"/>
    <property type="match status" value="2"/>
</dbReference>
<evidence type="ECO:0000256" key="12">
    <source>
        <dbReference type="ARBA" id="ARBA00022998"/>
    </source>
</evidence>
<dbReference type="OrthoDB" id="10261550at2759"/>
<keyword evidence="11 18" id="KW-1133">Transmembrane helix</keyword>
<feature type="transmembrane region" description="Helical" evidence="18">
    <location>
        <begin position="787"/>
        <end position="807"/>
    </location>
</feature>
<dbReference type="EC" id="4.6.1.1" evidence="4"/>
<keyword evidence="7" id="KW-0677">Repeat</keyword>
<evidence type="ECO:0000256" key="14">
    <source>
        <dbReference type="ARBA" id="ARBA00023180"/>
    </source>
</evidence>
<feature type="transmembrane region" description="Helical" evidence="18">
    <location>
        <begin position="117"/>
        <end position="134"/>
    </location>
</feature>
<dbReference type="Proteomes" id="UP000007879">
    <property type="component" value="Unassembled WGS sequence"/>
</dbReference>
<feature type="transmembrane region" description="Helical" evidence="18">
    <location>
        <begin position="195"/>
        <end position="216"/>
    </location>
</feature>
<dbReference type="Gene3D" id="3.30.70.1230">
    <property type="entry name" value="Nucleotide cyclase"/>
    <property type="match status" value="2"/>
</dbReference>
<evidence type="ECO:0000256" key="15">
    <source>
        <dbReference type="ARBA" id="ARBA00023239"/>
    </source>
</evidence>
<dbReference type="GO" id="GO:0007189">
    <property type="term" value="P:adenylate cyclase-activating G protein-coupled receptor signaling pathway"/>
    <property type="evidence" value="ECO:0007669"/>
    <property type="project" value="TreeGrafter"/>
</dbReference>
<keyword evidence="6" id="KW-0479">Metal-binding</keyword>
<evidence type="ECO:0000256" key="17">
    <source>
        <dbReference type="SAM" id="MobiDB-lite"/>
    </source>
</evidence>
<reference evidence="21" key="1">
    <citation type="journal article" date="2010" name="Nature">
        <title>The Amphimedon queenslandica genome and the evolution of animal complexity.</title>
        <authorList>
            <person name="Srivastava M."/>
            <person name="Simakov O."/>
            <person name="Chapman J."/>
            <person name="Fahey B."/>
            <person name="Gauthier M.E."/>
            <person name="Mitros T."/>
            <person name="Richards G.S."/>
            <person name="Conaco C."/>
            <person name="Dacre M."/>
            <person name="Hellsten U."/>
            <person name="Larroux C."/>
            <person name="Putnam N.H."/>
            <person name="Stanke M."/>
            <person name="Adamska M."/>
            <person name="Darling A."/>
            <person name="Degnan S.M."/>
            <person name="Oakley T.H."/>
            <person name="Plachetzki D.C."/>
            <person name="Zhai Y."/>
            <person name="Adamski M."/>
            <person name="Calcino A."/>
            <person name="Cummins S.F."/>
            <person name="Goodstein D.M."/>
            <person name="Harris C."/>
            <person name="Jackson D.J."/>
            <person name="Leys S.P."/>
            <person name="Shu S."/>
            <person name="Woodcroft B.J."/>
            <person name="Vervoort M."/>
            <person name="Kosik K.S."/>
            <person name="Manning G."/>
            <person name="Degnan B.M."/>
            <person name="Rokhsar D.S."/>
        </authorList>
    </citation>
    <scope>NUCLEOTIDE SEQUENCE [LARGE SCALE GENOMIC DNA]</scope>
</reference>
<dbReference type="GO" id="GO:0005886">
    <property type="term" value="C:plasma membrane"/>
    <property type="evidence" value="ECO:0007669"/>
    <property type="project" value="TreeGrafter"/>
</dbReference>
<evidence type="ECO:0000256" key="16">
    <source>
        <dbReference type="RuleBase" id="RU000405"/>
    </source>
</evidence>
<evidence type="ECO:0000256" key="3">
    <source>
        <dbReference type="ARBA" id="ARBA00004141"/>
    </source>
</evidence>
<dbReference type="SMART" id="SM00044">
    <property type="entry name" value="CYCc"/>
    <property type="match status" value="2"/>
</dbReference>
<dbReference type="PANTHER" id="PTHR45627:SF12">
    <property type="entry name" value="ADENYLATE CYCLASE TYPE 2"/>
    <property type="match status" value="1"/>
</dbReference>
<evidence type="ECO:0000256" key="9">
    <source>
        <dbReference type="ARBA" id="ARBA00022840"/>
    </source>
</evidence>
<dbReference type="GO" id="GO:0006171">
    <property type="term" value="P:cAMP biosynthetic process"/>
    <property type="evidence" value="ECO:0007669"/>
    <property type="project" value="UniProtKB-KW"/>
</dbReference>
<comment type="subcellular location">
    <subcellularLocation>
        <location evidence="3">Membrane</location>
        <topology evidence="3">Multi-pass membrane protein</topology>
    </subcellularLocation>
</comment>
<keyword evidence="8" id="KW-0547">Nucleotide-binding</keyword>
<keyword evidence="13 18" id="KW-0472">Membrane</keyword>
<feature type="transmembrane region" description="Helical" evidence="18">
    <location>
        <begin position="625"/>
        <end position="650"/>
    </location>
</feature>
<evidence type="ECO:0000259" key="19">
    <source>
        <dbReference type="PROSITE" id="PS50125"/>
    </source>
</evidence>
<dbReference type="InterPro" id="IPR018297">
    <property type="entry name" value="A/G_cyclase_CS"/>
</dbReference>
<dbReference type="STRING" id="400682.A0A1X7VM96"/>
<dbReference type="InterPro" id="IPR029787">
    <property type="entry name" value="Nucleotide_cyclase"/>
</dbReference>
<dbReference type="PROSITE" id="PS50125">
    <property type="entry name" value="GUANYLATE_CYCLASE_2"/>
    <property type="match status" value="2"/>
</dbReference>
<feature type="transmembrane region" description="Helical" evidence="18">
    <location>
        <begin position="57"/>
        <end position="74"/>
    </location>
</feature>
<dbReference type="InterPro" id="IPR001054">
    <property type="entry name" value="A/G_cyclase"/>
</dbReference>
<dbReference type="SUPFAM" id="SSF55073">
    <property type="entry name" value="Nucleotide cyclase"/>
    <property type="match status" value="2"/>
</dbReference>
<proteinExistence type="inferred from homology"/>
<dbReference type="CDD" id="cd07302">
    <property type="entry name" value="CHD"/>
    <property type="match status" value="2"/>
</dbReference>
<evidence type="ECO:0000256" key="10">
    <source>
        <dbReference type="ARBA" id="ARBA00022842"/>
    </source>
</evidence>
<sequence length="1054" mass="120708">MVRFQLTKDCAAALLKKIWTIFVMIVNWNPGLLFKFRFEYCKDLYQEFLYTNYEGQIISMLLANAVYEMFLAFTHLNWNLEYSPKFIAFGIAAVIFQLGLILLKIFNGGLFKKINKAVFFLDSIILLLFELFIVFDSKSIEFELLFSLAFLVNITASLHNSTFLMFLLIIAVCVLYIFGYSNYTSLGMKYQYEEVVAGYVILITASFLCFVVHFLISKHKRMSFEKIENSVKTQLDIEREAAKQERLLHSVFPPDVAKAAQTILSTKGADQSLEKFRKLQMTRSENVSILFADIKGFTALSAKLDAKTLVQTLNELFARFDCLAELNKCMRIKILGDCYYCIAGLNDKNKDHAQNCVEMGLQMINVIKLVSRETSYDISMRVGIHTGSVFSGIIGLKKWQFDVWSNDVNTANKMESTGEPGRVHISDKTYKELKGRYGVESGPLVDGMRTYFIADQAQDKLPTTLQAASINSDTSPISKGSIEGRKSNPTKPKKVLRRHRKVHPGKTKDVLTGSFQERRMFGISDIIKTLGITRLSENDSISRFLAGDGSKFLEHLRKVVTKEHCQKLWKKFVHRYILKFKKKEHEAMYVRAEFECLPCYCVSMNVMLLLNFVVQLILLPKNRPFFLFFNITAIVMATLLTTVVLTQLFFAKLRNVFLSKFVQTLKCNRICRYYLFMMMWLVALISLTIGLVECEPNPSFLMPYDGFNTQSARCDFAGYYLVLLSVLTLYNVLPISDLPFLGKLLITICTLFHTFVLMPAMFFDTLFLRYYTLFQNNALAKFFSEKVYFEVTVAFMAIFGMIVVWQYQCAKHIIFLQNLEIIENQRTIALVKSNNCVLLSSILPNHVVHHFLDPEISQMDLYYQCHQRAGVMFVAIPGFSSYYDESPVNNHGLECLRLLNEIFSDFDQLLTEERFSCLEKIKTIGSTYMIASGLHDNRKGWNHLGVLVQFSFALKESLRLLNLESFTNFELRIGISHGPLVAGVIGAKKPQYDIWGDTVNLASRMESTGITGKTQLVLETKNILQNLELGYNFEFRGTVNVKGKGQLVTFFLCD</sequence>
<feature type="transmembrane region" description="Helical" evidence="18">
    <location>
        <begin position="597"/>
        <end position="619"/>
    </location>
</feature>
<dbReference type="KEGG" id="aqu:100637659"/>
<feature type="transmembrane region" description="Helical" evidence="18">
    <location>
        <begin position="163"/>
        <end position="183"/>
    </location>
</feature>
<dbReference type="GO" id="GO:0005524">
    <property type="term" value="F:ATP binding"/>
    <property type="evidence" value="ECO:0007669"/>
    <property type="project" value="UniProtKB-KW"/>
</dbReference>
<evidence type="ECO:0000256" key="6">
    <source>
        <dbReference type="ARBA" id="ARBA00022723"/>
    </source>
</evidence>
<evidence type="ECO:0000313" key="20">
    <source>
        <dbReference type="EnsemblMetazoa" id="Aqu2.1.41187_001"/>
    </source>
</evidence>
<dbReference type="FunFam" id="3.30.70.1230:FF:000001">
    <property type="entry name" value="Adenylate cyclase"/>
    <property type="match status" value="1"/>
</dbReference>
<keyword evidence="5 18" id="KW-0812">Transmembrane</keyword>
<evidence type="ECO:0000256" key="4">
    <source>
        <dbReference type="ARBA" id="ARBA00012201"/>
    </source>
</evidence>
<comment type="catalytic activity">
    <reaction evidence="1">
        <text>ATP = 3',5'-cyclic AMP + diphosphate</text>
        <dbReference type="Rhea" id="RHEA:15389"/>
        <dbReference type="ChEBI" id="CHEBI:30616"/>
        <dbReference type="ChEBI" id="CHEBI:33019"/>
        <dbReference type="ChEBI" id="CHEBI:58165"/>
        <dbReference type="EC" id="4.6.1.1"/>
    </reaction>
</comment>
<keyword evidence="15 16" id="KW-0456">Lyase</keyword>
<feature type="transmembrane region" description="Helical" evidence="18">
    <location>
        <begin position="716"/>
        <end position="733"/>
    </location>
</feature>
<protein>
    <recommendedName>
        <fullName evidence="4">adenylate cyclase</fullName>
        <ecNumber evidence="4">4.6.1.1</ecNumber>
    </recommendedName>
</protein>
<evidence type="ECO:0000256" key="18">
    <source>
        <dbReference type="SAM" id="Phobius"/>
    </source>
</evidence>
<keyword evidence="21" id="KW-1185">Reference proteome</keyword>
<evidence type="ECO:0000256" key="1">
    <source>
        <dbReference type="ARBA" id="ARBA00001593"/>
    </source>
</evidence>
<evidence type="ECO:0000256" key="8">
    <source>
        <dbReference type="ARBA" id="ARBA00022741"/>
    </source>
</evidence>
<dbReference type="eggNOG" id="KOG3619">
    <property type="taxonomic scope" value="Eukaryota"/>
</dbReference>